<keyword evidence="2" id="KW-0804">Transcription</keyword>
<dbReference type="KEGG" id="scf:Spaf_1567"/>
<dbReference type="STRING" id="1114965.Spaf_1567"/>
<evidence type="ECO:0000259" key="4">
    <source>
        <dbReference type="Pfam" id="PF08270"/>
    </source>
</evidence>
<keyword evidence="1" id="KW-0805">Transcription regulation</keyword>
<dbReference type="Pfam" id="PF08280">
    <property type="entry name" value="HTH_Mga"/>
    <property type="match status" value="1"/>
</dbReference>
<reference evidence="6 7" key="1">
    <citation type="journal article" date="2012" name="PLoS ONE">
        <title>Complete Genome and Transcriptomes of Streptococcus parasanguinis FW213: Phylogenic Relations and Potential Virulence Mechanisms.</title>
        <authorList>
            <person name="Geng J."/>
            <person name="Chiu C.H."/>
            <person name="Tang P."/>
            <person name="Chen Y."/>
            <person name="Shieh H.R."/>
            <person name="Hu S."/>
            <person name="Chen Y.Y."/>
        </authorList>
    </citation>
    <scope>NUCLEOTIDE SEQUENCE [LARGE SCALE GENOMIC DNA]</scope>
    <source>
        <strain evidence="6 7">FW213</strain>
    </source>
</reference>
<dbReference type="eggNOG" id="COG3711">
    <property type="taxonomic scope" value="Bacteria"/>
</dbReference>
<organism evidence="6 7">
    <name type="scientific">Streptococcus parasanguinis FW213</name>
    <dbReference type="NCBI Taxonomy" id="1114965"/>
    <lineage>
        <taxon>Bacteria</taxon>
        <taxon>Bacillati</taxon>
        <taxon>Bacillota</taxon>
        <taxon>Bacilli</taxon>
        <taxon>Lactobacillales</taxon>
        <taxon>Streptococcaceae</taxon>
        <taxon>Streptococcus</taxon>
    </lineage>
</organism>
<evidence type="ECO:0000313" key="7">
    <source>
        <dbReference type="Proteomes" id="UP000002865"/>
    </source>
</evidence>
<evidence type="ECO:0000256" key="1">
    <source>
        <dbReference type="ARBA" id="ARBA00023015"/>
    </source>
</evidence>
<gene>
    <name evidence="6" type="ORF">Spaf_1567</name>
</gene>
<dbReference type="Pfam" id="PF05043">
    <property type="entry name" value="Mga"/>
    <property type="match status" value="1"/>
</dbReference>
<dbReference type="InterPro" id="IPR013199">
    <property type="entry name" value="HTH_Mga_DNA-bd_dom"/>
</dbReference>
<feature type="domain" description="Mga helix-turn-helix" evidence="3">
    <location>
        <begin position="78"/>
        <end position="161"/>
    </location>
</feature>
<dbReference type="HOGENOM" id="CLU_038821_1_1_9"/>
<sequence>MKKMRLLLSKKQRRQLQLLEILIKEKRWFHLKELATRLDCTERSLKEDLSNLRSTFDEFLIESSTNGIKIAYEDSIGLEVVYHHFYKESQAFALIEYLFFHKDVSNEFICKKFNLSYQSFYRLIRTINQKLQTKYNVKINLNPLNLIGDETDVRFFYAQYFAERNYYMEWPFPEFKENAVTDLITFFFKLYGYPLTFSVIKSYKVLLTVYLSRIKQGYFIDMPTTFDEYKELYQGVENVEEMLRYFSLQLGVELNEKVLEQFFIIFIQENFYFSPESLIEASKTDEYAKNSTTFIKDMFKDLCYTYDLEIENLDEMLMHVHNTSHLVRRELFSEFLLFDIKTNTNEDFMSIFPAFYDDLKNHLITYMKTMKHDLNEEILKHMIYTVYTHWERLLPQLLRRRKSIKVLIISRFDDHHAKSMIDFLNFYCTDNFEFSQMIKYNLTVKDIEASDADVVVANFMMPELKKKPFICTSSLSSLELVEKLNAFFYDFTSA</sequence>
<dbReference type="PANTHER" id="PTHR30185">
    <property type="entry name" value="CRYPTIC BETA-GLUCOSIDE BGL OPERON ANTITERMINATOR"/>
    <property type="match status" value="1"/>
</dbReference>
<protein>
    <submittedName>
        <fullName evidence="6">M protein trans-acting positive transcriptional regulator</fullName>
    </submittedName>
</protein>
<evidence type="ECO:0000259" key="3">
    <source>
        <dbReference type="Pfam" id="PF05043"/>
    </source>
</evidence>
<dbReference type="Pfam" id="PF08270">
    <property type="entry name" value="PRD_Mga"/>
    <property type="match status" value="1"/>
</dbReference>
<evidence type="ECO:0000259" key="5">
    <source>
        <dbReference type="Pfam" id="PF08280"/>
    </source>
</evidence>
<dbReference type="PATRIC" id="fig|1114965.3.peg.1507"/>
<proteinExistence type="predicted"/>
<feature type="domain" description="M protein trans-acting positive regulator (MGA) PRD" evidence="4">
    <location>
        <begin position="177"/>
        <end position="393"/>
    </location>
</feature>
<feature type="domain" description="M protein trans-acting positive regulator (MGA) HTH" evidence="5">
    <location>
        <begin position="9"/>
        <end position="67"/>
    </location>
</feature>
<dbReference type="InterPro" id="IPR036388">
    <property type="entry name" value="WH-like_DNA-bd_sf"/>
</dbReference>
<evidence type="ECO:0000256" key="2">
    <source>
        <dbReference type="ARBA" id="ARBA00023163"/>
    </source>
</evidence>
<dbReference type="InterPro" id="IPR013236">
    <property type="entry name" value="Mga_PRD_dom"/>
</dbReference>
<dbReference type="PaxDb" id="1114965-Spaf_1567"/>
<name>I1ZNB1_STRPA</name>
<accession>I1ZNB1</accession>
<dbReference type="AlphaFoldDB" id="I1ZNB1"/>
<dbReference type="EMBL" id="CP003122">
    <property type="protein sequence ID" value="AFJ26535.1"/>
    <property type="molecule type" value="Genomic_DNA"/>
</dbReference>
<dbReference type="InterPro" id="IPR050661">
    <property type="entry name" value="BglG_antiterminators"/>
</dbReference>
<dbReference type="InterPro" id="IPR007737">
    <property type="entry name" value="Mga_HTH"/>
</dbReference>
<evidence type="ECO:0000313" key="6">
    <source>
        <dbReference type="EMBL" id="AFJ26535.1"/>
    </source>
</evidence>
<dbReference type="Proteomes" id="UP000002865">
    <property type="component" value="Chromosome"/>
</dbReference>
<dbReference type="Gene3D" id="1.10.10.10">
    <property type="entry name" value="Winged helix-like DNA-binding domain superfamily/Winged helix DNA-binding domain"/>
    <property type="match status" value="2"/>
</dbReference>
<dbReference type="PANTHER" id="PTHR30185:SF18">
    <property type="entry name" value="TRANSCRIPTIONAL REGULATOR MTLR"/>
    <property type="match status" value="1"/>
</dbReference>